<name>A0A6H5HVS9_9HEMI</name>
<dbReference type="AlphaFoldDB" id="A0A6H5HVS9"/>
<proteinExistence type="predicted"/>
<feature type="region of interest" description="Disordered" evidence="1">
    <location>
        <begin position="17"/>
        <end position="41"/>
    </location>
</feature>
<evidence type="ECO:0000313" key="2">
    <source>
        <dbReference type="EMBL" id="CAB0020745.1"/>
    </source>
</evidence>
<gene>
    <name evidence="2" type="ORF">NTEN_LOCUS24297</name>
</gene>
<protein>
    <submittedName>
        <fullName evidence="2">Uncharacterized protein</fullName>
    </submittedName>
</protein>
<dbReference type="Proteomes" id="UP000479000">
    <property type="component" value="Unassembled WGS sequence"/>
</dbReference>
<accession>A0A6H5HVS9</accession>
<organism evidence="2 3">
    <name type="scientific">Nesidiocoris tenuis</name>
    <dbReference type="NCBI Taxonomy" id="355587"/>
    <lineage>
        <taxon>Eukaryota</taxon>
        <taxon>Metazoa</taxon>
        <taxon>Ecdysozoa</taxon>
        <taxon>Arthropoda</taxon>
        <taxon>Hexapoda</taxon>
        <taxon>Insecta</taxon>
        <taxon>Pterygota</taxon>
        <taxon>Neoptera</taxon>
        <taxon>Paraneoptera</taxon>
        <taxon>Hemiptera</taxon>
        <taxon>Heteroptera</taxon>
        <taxon>Panheteroptera</taxon>
        <taxon>Cimicomorpha</taxon>
        <taxon>Miridae</taxon>
        <taxon>Dicyphina</taxon>
        <taxon>Nesidiocoris</taxon>
    </lineage>
</organism>
<feature type="non-terminal residue" evidence="2">
    <location>
        <position position="92"/>
    </location>
</feature>
<keyword evidence="3" id="KW-1185">Reference proteome</keyword>
<evidence type="ECO:0000313" key="3">
    <source>
        <dbReference type="Proteomes" id="UP000479000"/>
    </source>
</evidence>
<evidence type="ECO:0000256" key="1">
    <source>
        <dbReference type="SAM" id="MobiDB-lite"/>
    </source>
</evidence>
<reference evidence="2 3" key="1">
    <citation type="submission" date="2020-02" db="EMBL/GenBank/DDBJ databases">
        <authorList>
            <person name="Ferguson B K."/>
        </authorList>
    </citation>
    <scope>NUCLEOTIDE SEQUENCE [LARGE SCALE GENOMIC DNA]</scope>
</reference>
<sequence>MEIRGLSGLQIGYQQHQLLSPGTSEPSNQDGMCSKRSSGQSELTGQFRLALAAPDTIDHYNTPIPTSYQGFSELPNFYCPHNRQLGSVHSRQ</sequence>
<dbReference type="EMBL" id="CADCXU010035680">
    <property type="protein sequence ID" value="CAB0020745.1"/>
    <property type="molecule type" value="Genomic_DNA"/>
</dbReference>